<evidence type="ECO:0000313" key="4">
    <source>
        <dbReference type="EMBL" id="KAK2181254.1"/>
    </source>
</evidence>
<gene>
    <name evidence="4" type="ORF">NP493_404g00007</name>
</gene>
<dbReference type="SMART" id="SM00044">
    <property type="entry name" value="CYCc"/>
    <property type="match status" value="1"/>
</dbReference>
<dbReference type="EMBL" id="JAODUO010000404">
    <property type="protein sequence ID" value="KAK2181254.1"/>
    <property type="molecule type" value="Genomic_DNA"/>
</dbReference>
<dbReference type="InterPro" id="IPR013587">
    <property type="entry name" value="Nitrate/nitrite_sensing"/>
</dbReference>
<feature type="domain" description="Guanylate cyclase" evidence="3">
    <location>
        <begin position="374"/>
        <end position="507"/>
    </location>
</feature>
<dbReference type="PANTHER" id="PTHR45655">
    <property type="entry name" value="GUANYLATE CYCLASE SOLUBLE SUBUNIT BETA-2"/>
    <property type="match status" value="1"/>
</dbReference>
<keyword evidence="1" id="KW-0456">Lyase</keyword>
<dbReference type="GO" id="GO:0019934">
    <property type="term" value="P:cGMP-mediated signaling"/>
    <property type="evidence" value="ECO:0007669"/>
    <property type="project" value="TreeGrafter"/>
</dbReference>
<organism evidence="4 5">
    <name type="scientific">Ridgeia piscesae</name>
    <name type="common">Tubeworm</name>
    <dbReference type="NCBI Taxonomy" id="27915"/>
    <lineage>
        <taxon>Eukaryota</taxon>
        <taxon>Metazoa</taxon>
        <taxon>Spiralia</taxon>
        <taxon>Lophotrochozoa</taxon>
        <taxon>Annelida</taxon>
        <taxon>Polychaeta</taxon>
        <taxon>Sedentaria</taxon>
        <taxon>Canalipalpata</taxon>
        <taxon>Sabellida</taxon>
        <taxon>Siboglinidae</taxon>
        <taxon>Ridgeia</taxon>
    </lineage>
</organism>
<dbReference type="PROSITE" id="PS50125">
    <property type="entry name" value="GUANYLATE_CYCLASE_2"/>
    <property type="match status" value="1"/>
</dbReference>
<keyword evidence="2" id="KW-0812">Transmembrane</keyword>
<evidence type="ECO:0000256" key="1">
    <source>
        <dbReference type="ARBA" id="ARBA00023239"/>
    </source>
</evidence>
<dbReference type="SUPFAM" id="SSF55073">
    <property type="entry name" value="Nucleotide cyclase"/>
    <property type="match status" value="1"/>
</dbReference>
<comment type="caution">
    <text evidence="4">The sequence shown here is derived from an EMBL/GenBank/DDBJ whole genome shotgun (WGS) entry which is preliminary data.</text>
</comment>
<dbReference type="Pfam" id="PF08376">
    <property type="entry name" value="NIT"/>
    <property type="match status" value="1"/>
</dbReference>
<proteinExistence type="predicted"/>
<dbReference type="CDD" id="cd07302">
    <property type="entry name" value="CHD"/>
    <property type="match status" value="1"/>
</dbReference>
<keyword evidence="2" id="KW-1133">Transmembrane helix</keyword>
<keyword evidence="5" id="KW-1185">Reference proteome</keyword>
<evidence type="ECO:0000313" key="5">
    <source>
        <dbReference type="Proteomes" id="UP001209878"/>
    </source>
</evidence>
<protein>
    <recommendedName>
        <fullName evidence="3">Guanylate cyclase domain-containing protein</fullName>
    </recommendedName>
</protein>
<dbReference type="Gene3D" id="3.30.70.1230">
    <property type="entry name" value="Nucleotide cyclase"/>
    <property type="match status" value="1"/>
</dbReference>
<evidence type="ECO:0000256" key="2">
    <source>
        <dbReference type="SAM" id="Phobius"/>
    </source>
</evidence>
<dbReference type="Proteomes" id="UP001209878">
    <property type="component" value="Unassembled WGS sequence"/>
</dbReference>
<dbReference type="Pfam" id="PF00211">
    <property type="entry name" value="Guanylate_cyc"/>
    <property type="match status" value="1"/>
</dbReference>
<dbReference type="GO" id="GO:0008074">
    <property type="term" value="C:guanylate cyclase complex, soluble"/>
    <property type="evidence" value="ECO:0007669"/>
    <property type="project" value="TreeGrafter"/>
</dbReference>
<reference evidence="4" key="1">
    <citation type="journal article" date="2023" name="Mol. Biol. Evol.">
        <title>Third-Generation Sequencing Reveals the Adaptive Role of the Epigenome in Three Deep-Sea Polychaetes.</title>
        <authorList>
            <person name="Perez M."/>
            <person name="Aroh O."/>
            <person name="Sun Y."/>
            <person name="Lan Y."/>
            <person name="Juniper S.K."/>
            <person name="Young C.R."/>
            <person name="Angers B."/>
            <person name="Qian P.Y."/>
        </authorList>
    </citation>
    <scope>NUCLEOTIDE SEQUENCE</scope>
    <source>
        <strain evidence="4">R07B-5</strain>
    </source>
</reference>
<evidence type="ECO:0000259" key="3">
    <source>
        <dbReference type="PROSITE" id="PS50125"/>
    </source>
</evidence>
<name>A0AAD9NVI8_RIDPI</name>
<feature type="transmembrane region" description="Helical" evidence="2">
    <location>
        <begin position="288"/>
        <end position="312"/>
    </location>
</feature>
<accession>A0AAD9NVI8</accession>
<dbReference type="InterPro" id="IPR001054">
    <property type="entry name" value="A/G_cyclase"/>
</dbReference>
<dbReference type="GO" id="GO:0070482">
    <property type="term" value="P:response to oxygen levels"/>
    <property type="evidence" value="ECO:0007669"/>
    <property type="project" value="TreeGrafter"/>
</dbReference>
<dbReference type="InterPro" id="IPR029787">
    <property type="entry name" value="Nucleotide_cyclase"/>
</dbReference>
<dbReference type="GO" id="GO:0004383">
    <property type="term" value="F:guanylate cyclase activity"/>
    <property type="evidence" value="ECO:0007669"/>
    <property type="project" value="TreeGrafter"/>
</dbReference>
<dbReference type="PANTHER" id="PTHR45655:SF5">
    <property type="entry name" value="SOLUBLE GUANYLATE CYCLASE 89DA-RELATED"/>
    <property type="match status" value="1"/>
</dbReference>
<dbReference type="AlphaFoldDB" id="A0AAD9NVI8"/>
<keyword evidence="2" id="KW-0472">Membrane</keyword>
<sequence>MLLMSIPVAVLLGISFYFTINNIQQKTENDSLGTVIEQSRQFANVIHNLQKERDMSVLYLTGGCTKLPVIESYQKTSQALSKLSTWPVNSIKDFAEEFANREMFRQHLILHHKVLDLPDQNAYMEIQFYSRSINMMMTWLYDAIKKSNLGKTWTTIVSYLEIVGCTEYAGQMRSLGIIYFSPKGFSDHRAYGHFNKVSWPTRVNYELARRYSPLVMTLDLKQQMDSFSGYDLFGVINAYTYIIQNRAAGQIDDEHFWYSNMTNFINAMATVQGKLASELIEQFESRTFWIVVTIVTRAFLIVLVVAVSPVFLSRVYTIVCSIHENTHNSIGVTSSINRNRDRVESLFSVICTPKVVRLAIKKKTPKPAYFDHVTVMCVEVANFRQQAVRLHVLEVIACLDELVALLATKTALYGDIYRIQTAGHTLMVVAGVSGDDGSDEDHAKHVVSLALDILDETKNRNYKCSSYRKICVRIAVHTGECVSGMWIGRALTTSVTGAAVSHASDILGHAEGKYTTHYRVNTSLTIPLPVLYHQVKHDCCGCRECNVISIVF</sequence>